<accession>A0AAI9DY18</accession>
<evidence type="ECO:0000313" key="2">
    <source>
        <dbReference type="EMBL" id="EML7082426.1"/>
    </source>
</evidence>
<feature type="transmembrane region" description="Helical" evidence="1">
    <location>
        <begin position="49"/>
        <end position="78"/>
    </location>
</feature>
<organism evidence="2">
    <name type="scientific">Klebsiella oxytoca</name>
    <dbReference type="NCBI Taxonomy" id="571"/>
    <lineage>
        <taxon>Bacteria</taxon>
        <taxon>Pseudomonadati</taxon>
        <taxon>Pseudomonadota</taxon>
        <taxon>Gammaproteobacteria</taxon>
        <taxon>Enterobacterales</taxon>
        <taxon>Enterobacteriaceae</taxon>
        <taxon>Klebsiella/Raoultella group</taxon>
        <taxon>Klebsiella</taxon>
    </lineage>
</organism>
<dbReference type="AlphaFoldDB" id="A0AAI9DY18"/>
<keyword evidence="1" id="KW-0812">Transmembrane</keyword>
<keyword evidence="1" id="KW-1133">Transmembrane helix</keyword>
<gene>
    <name evidence="2" type="ORF">RYF40_002885</name>
</gene>
<proteinExistence type="predicted"/>
<comment type="caution">
    <text evidence="2">The sequence shown here is derived from an EMBL/GenBank/DDBJ whole genome shotgun (WGS) entry which is preliminary data.</text>
</comment>
<keyword evidence="1" id="KW-0472">Membrane</keyword>
<name>A0AAI9DY18_KLEOX</name>
<protein>
    <submittedName>
        <fullName evidence="2">Type VI secretion protein VasK</fullName>
    </submittedName>
</protein>
<evidence type="ECO:0000256" key="1">
    <source>
        <dbReference type="SAM" id="Phobius"/>
    </source>
</evidence>
<feature type="non-terminal residue" evidence="2">
    <location>
        <position position="211"/>
    </location>
</feature>
<dbReference type="EMBL" id="ABNOCX020000004">
    <property type="protein sequence ID" value="EML7082426.1"/>
    <property type="molecule type" value="Genomic_DNA"/>
</dbReference>
<feature type="transmembrane region" description="Helical" evidence="1">
    <location>
        <begin position="12"/>
        <end position="37"/>
    </location>
</feature>
<sequence length="211" mass="23413">MKTDKNQKETISAAFTVVLTAVAITFLILLGGLAYWFFIGDHAAKWSVIYPILLVCGLLWIVLVCVVSLVFLAIHLWIISRARRSSAAGQSTSAKTLALKRPMLSKEIATHLRRRYTRFWRHKVRLLLVAGEPAHIAAIAPGLAEKQWLEGHRTVLIYGGTLSSAPDTERLAALRKLRRSRPLDGIVLALDETQATSATLDNHLRTLEQVG</sequence>
<reference evidence="2" key="1">
    <citation type="submission" date="2024-02" db="EMBL/GenBank/DDBJ databases">
        <authorList>
            <consortium name="Clinical and Environmental Microbiology Branch: Whole genome sequencing antimicrobial resistance pathogens in the healthcare setting"/>
        </authorList>
    </citation>
    <scope>NUCLEOTIDE SEQUENCE</scope>
    <source>
        <strain evidence="2">2023BB-00086</strain>
    </source>
</reference>